<dbReference type="Proteomes" id="UP001280629">
    <property type="component" value="Unassembled WGS sequence"/>
</dbReference>
<evidence type="ECO:0000313" key="4">
    <source>
        <dbReference type="Proteomes" id="UP001280629"/>
    </source>
</evidence>
<dbReference type="InterPro" id="IPR021176">
    <property type="entry name" value="Competence-induced_CoiA"/>
</dbReference>
<sequence>MKGVIEILTATLPDGTPIVLNETLQRERLRAWRLTEQFACPQCGERVLLKVGSVRIPHFSHVRDSTCSANFSEGESQPHLQGKQVLYSMFQRLNKLPVLEPFIPELAQRPDLLIEHDGQAVPIEFQCSRLPEEVKAGRTIGYQSIGMEPVWILHTPNKYRDLPEGLGVYSFTAFQQLFFSKDLTPECTLLTLSPETKQFHYFSHLLPIEGNRFIGIHRRLSISLQTFPFARPKLPDEQLIHSYFKFYKIHRTTHLERVLFLNRKGVQNSFLKACYELKMRPAELPTWIGVPVKYNGTFTVPDCEWQLELIYMLKRFGFPPSRVPIQRLRRFIHSYPGYKEDQLLACMEYLQFLQRINWKKKDFLSNERIELVILNLLSDRFLALQMEN</sequence>
<dbReference type="PIRSF" id="PIRSF007487">
    <property type="entry name" value="Competence-induced_CoiA_bac"/>
    <property type="match status" value="1"/>
</dbReference>
<feature type="domain" description="Competence protein CoiA-like N-terminal" evidence="2">
    <location>
        <begin position="23"/>
        <end position="69"/>
    </location>
</feature>
<dbReference type="InterPro" id="IPR010330">
    <property type="entry name" value="CoiA_nuc"/>
</dbReference>
<dbReference type="Pfam" id="PF25164">
    <property type="entry name" value="CoiA_N"/>
    <property type="match status" value="1"/>
</dbReference>
<evidence type="ECO:0000313" key="3">
    <source>
        <dbReference type="EMBL" id="MDW0111424.1"/>
    </source>
</evidence>
<protein>
    <submittedName>
        <fullName evidence="3">Competence protein CoiA family protein</fullName>
    </submittedName>
</protein>
<organism evidence="3 4">
    <name type="scientific">Sporosarcina aquimarina</name>
    <dbReference type="NCBI Taxonomy" id="114975"/>
    <lineage>
        <taxon>Bacteria</taxon>
        <taxon>Bacillati</taxon>
        <taxon>Bacillota</taxon>
        <taxon>Bacilli</taxon>
        <taxon>Bacillales</taxon>
        <taxon>Caryophanaceae</taxon>
        <taxon>Sporosarcina</taxon>
    </lineage>
</organism>
<dbReference type="EMBL" id="JAUBDH010000014">
    <property type="protein sequence ID" value="MDW0111424.1"/>
    <property type="molecule type" value="Genomic_DNA"/>
</dbReference>
<evidence type="ECO:0000259" key="2">
    <source>
        <dbReference type="Pfam" id="PF25164"/>
    </source>
</evidence>
<dbReference type="InterPro" id="IPR057253">
    <property type="entry name" value="CoiA-like_N"/>
</dbReference>
<dbReference type="Pfam" id="PF06054">
    <property type="entry name" value="CoiA_nuc"/>
    <property type="match status" value="1"/>
</dbReference>
<reference evidence="3 4" key="1">
    <citation type="submission" date="2023-06" db="EMBL/GenBank/DDBJ databases">
        <title>Sporosarcina sp. nov., isolated from Korean traditional fermented seafood 'Jeotgal'.</title>
        <authorList>
            <person name="Yang A.-I."/>
            <person name="Shin N.-R."/>
        </authorList>
    </citation>
    <scope>NUCLEOTIDE SEQUENCE [LARGE SCALE GENOMIC DNA]</scope>
    <source>
        <strain evidence="3 4">KCTC3840</strain>
    </source>
</reference>
<comment type="caution">
    <text evidence="3">The sequence shown here is derived from an EMBL/GenBank/DDBJ whole genome shotgun (WGS) entry which is preliminary data.</text>
</comment>
<dbReference type="RefSeq" id="WP_317937082.1">
    <property type="nucleotide sequence ID" value="NZ_JAUBDH010000014.1"/>
</dbReference>
<proteinExistence type="predicted"/>
<accession>A0ABU4G371</accession>
<evidence type="ECO:0000259" key="1">
    <source>
        <dbReference type="Pfam" id="PF06054"/>
    </source>
</evidence>
<keyword evidence="4" id="KW-1185">Reference proteome</keyword>
<gene>
    <name evidence="3" type="ORF">QT716_15485</name>
</gene>
<name>A0ABU4G371_9BACL</name>
<feature type="domain" description="Competence protein CoiA nuclease-like" evidence="1">
    <location>
        <begin position="75"/>
        <end position="223"/>
    </location>
</feature>